<comment type="caution">
    <text evidence="1">The sequence shown here is derived from an EMBL/GenBank/DDBJ whole genome shotgun (WGS) entry which is preliminary data.</text>
</comment>
<reference evidence="1 2" key="1">
    <citation type="submission" date="2009-09" db="EMBL/GenBank/DDBJ databases">
        <authorList>
            <person name="Weinstock G."/>
            <person name="Sodergren E."/>
            <person name="Clifton S."/>
            <person name="Fulton L."/>
            <person name="Fulton B."/>
            <person name="Courtney L."/>
            <person name="Fronick C."/>
            <person name="Harrison M."/>
            <person name="Strong C."/>
            <person name="Farmer C."/>
            <person name="Delahaunty K."/>
            <person name="Markovic C."/>
            <person name="Hall O."/>
            <person name="Minx P."/>
            <person name="Tomlinson C."/>
            <person name="Mitreva M."/>
            <person name="Nelson J."/>
            <person name="Hou S."/>
            <person name="Wollam A."/>
            <person name="Pepin K.H."/>
            <person name="Johnson M."/>
            <person name="Bhonagiri V."/>
            <person name="Nash W.E."/>
            <person name="Warren W."/>
            <person name="Chinwalla A."/>
            <person name="Mardis E.R."/>
            <person name="Wilson R.K."/>
        </authorList>
    </citation>
    <scope>NUCLEOTIDE SEQUENCE [LARGE SCALE GENOMIC DNA]</scope>
    <source>
        <strain evidence="1 2">F0319</strain>
    </source>
</reference>
<evidence type="ECO:0000313" key="2">
    <source>
        <dbReference type="Proteomes" id="UP000003327"/>
    </source>
</evidence>
<proteinExistence type="predicted"/>
<protein>
    <submittedName>
        <fullName evidence="1">Uncharacterized protein</fullName>
    </submittedName>
</protein>
<dbReference type="Proteomes" id="UP000003327">
    <property type="component" value="Unassembled WGS sequence"/>
</dbReference>
<sequence length="42" mass="4943">MLPIFYIRANREYHAKTIFLLKKNTSNTSVSYQSIPIRKLVS</sequence>
<evidence type="ECO:0000313" key="1">
    <source>
        <dbReference type="EMBL" id="EEX18781.1"/>
    </source>
</evidence>
<dbReference type="AlphaFoldDB" id="C9MNX8"/>
<organism evidence="1 2">
    <name type="scientific">Prevotella veroralis F0319</name>
    <dbReference type="NCBI Taxonomy" id="649761"/>
    <lineage>
        <taxon>Bacteria</taxon>
        <taxon>Pseudomonadati</taxon>
        <taxon>Bacteroidota</taxon>
        <taxon>Bacteroidia</taxon>
        <taxon>Bacteroidales</taxon>
        <taxon>Prevotellaceae</taxon>
        <taxon>Prevotella</taxon>
    </lineage>
</organism>
<keyword evidence="2" id="KW-1185">Reference proteome</keyword>
<gene>
    <name evidence="1" type="ORF">HMPREF0973_01316</name>
</gene>
<dbReference type="EMBL" id="ACVA01000031">
    <property type="protein sequence ID" value="EEX18781.1"/>
    <property type="molecule type" value="Genomic_DNA"/>
</dbReference>
<name>C9MNX8_9BACT</name>
<accession>C9MNX8</accession>
<dbReference type="HOGENOM" id="CLU_3256050_0_0_10"/>